<keyword evidence="10" id="KW-1185">Reference proteome</keyword>
<sequence>MIAGKDVYDIFSAIVPMYFPLIIAFITVRWFNLFTAEQSTGINRFVRLLAIPFLCFQVISTNNLLQINLKLFTADSLQKLVFLAALFLWKLLCKNASLDWVITLFSLSCLPNTLIIGLPMTTAMYGQASVSFMIQTVVFQSAIWVNVLIFLFEYRAARIVFAAESSKFAAKEMRSEKTEVSIVCVDGDGNEGFPGKEIRPTDGGGGSGHFGLIKEAEKKDELRLEDTSSSIGN</sequence>
<keyword evidence="5 8" id="KW-1133">Transmembrane helix</keyword>
<comment type="subcellular location">
    <subcellularLocation>
        <location evidence="1">Membrane</location>
        <topology evidence="1">Multi-pass membrane protein</topology>
    </subcellularLocation>
</comment>
<reference evidence="9 10" key="1">
    <citation type="submission" date="2024-03" db="EMBL/GenBank/DDBJ databases">
        <authorList>
            <person name="Gkanogiannis A."/>
            <person name="Becerra Lopez-Lavalle L."/>
        </authorList>
    </citation>
    <scope>NUCLEOTIDE SEQUENCE [LARGE SCALE GENOMIC DNA]</scope>
</reference>
<feature type="transmembrane region" description="Helical" evidence="8">
    <location>
        <begin position="132"/>
        <end position="152"/>
    </location>
</feature>
<evidence type="ECO:0000256" key="7">
    <source>
        <dbReference type="ARBA" id="ARBA00023294"/>
    </source>
</evidence>
<feature type="transmembrane region" description="Helical" evidence="8">
    <location>
        <begin position="77"/>
        <end position="93"/>
    </location>
</feature>
<name>A0ABP0YZF6_9ROSI</name>
<proteinExistence type="inferred from homology"/>
<evidence type="ECO:0000256" key="1">
    <source>
        <dbReference type="ARBA" id="ARBA00004141"/>
    </source>
</evidence>
<dbReference type="EMBL" id="OZ021741">
    <property type="protein sequence ID" value="CAK9325918.1"/>
    <property type="molecule type" value="Genomic_DNA"/>
</dbReference>
<dbReference type="Proteomes" id="UP001642487">
    <property type="component" value="Chromosome 7"/>
</dbReference>
<comment type="similarity">
    <text evidence="2">Belongs to the auxin efflux carrier (TC 2.A.69.1) family.</text>
</comment>
<evidence type="ECO:0008006" key="11">
    <source>
        <dbReference type="Google" id="ProtNLM"/>
    </source>
</evidence>
<gene>
    <name evidence="9" type="ORF">CITCOLO1_LOCUS18194</name>
</gene>
<accession>A0ABP0YZF6</accession>
<evidence type="ECO:0000256" key="5">
    <source>
        <dbReference type="ARBA" id="ARBA00022989"/>
    </source>
</evidence>
<evidence type="ECO:0000256" key="2">
    <source>
        <dbReference type="ARBA" id="ARBA00009177"/>
    </source>
</evidence>
<evidence type="ECO:0000256" key="8">
    <source>
        <dbReference type="SAM" id="Phobius"/>
    </source>
</evidence>
<dbReference type="InterPro" id="IPR004776">
    <property type="entry name" value="Mem_transp_PIN-like"/>
</dbReference>
<dbReference type="PANTHER" id="PTHR31752:SF66">
    <property type="entry name" value="AUXIN EFFLUX CARRIER COMPONENT 1B-RELATED"/>
    <property type="match status" value="1"/>
</dbReference>
<evidence type="ECO:0000256" key="3">
    <source>
        <dbReference type="ARBA" id="ARBA00022448"/>
    </source>
</evidence>
<organism evidence="9 10">
    <name type="scientific">Citrullus colocynthis</name>
    <name type="common">colocynth</name>
    <dbReference type="NCBI Taxonomy" id="252529"/>
    <lineage>
        <taxon>Eukaryota</taxon>
        <taxon>Viridiplantae</taxon>
        <taxon>Streptophyta</taxon>
        <taxon>Embryophyta</taxon>
        <taxon>Tracheophyta</taxon>
        <taxon>Spermatophyta</taxon>
        <taxon>Magnoliopsida</taxon>
        <taxon>eudicotyledons</taxon>
        <taxon>Gunneridae</taxon>
        <taxon>Pentapetalae</taxon>
        <taxon>rosids</taxon>
        <taxon>fabids</taxon>
        <taxon>Cucurbitales</taxon>
        <taxon>Cucurbitaceae</taxon>
        <taxon>Benincaseae</taxon>
        <taxon>Citrullus</taxon>
    </lineage>
</organism>
<keyword evidence="4 8" id="KW-0812">Transmembrane</keyword>
<feature type="transmembrane region" description="Helical" evidence="8">
    <location>
        <begin position="13"/>
        <end position="33"/>
    </location>
</feature>
<dbReference type="Pfam" id="PF03547">
    <property type="entry name" value="Mem_trans"/>
    <property type="match status" value="1"/>
</dbReference>
<evidence type="ECO:0000256" key="4">
    <source>
        <dbReference type="ARBA" id="ARBA00022692"/>
    </source>
</evidence>
<evidence type="ECO:0000256" key="6">
    <source>
        <dbReference type="ARBA" id="ARBA00023136"/>
    </source>
</evidence>
<dbReference type="InterPro" id="IPR051107">
    <property type="entry name" value="Auxin_Efflux_Carrier"/>
</dbReference>
<protein>
    <recommendedName>
        <fullName evidence="11">PIN-like protein</fullName>
    </recommendedName>
</protein>
<keyword evidence="7" id="KW-0927">Auxin signaling pathway</keyword>
<evidence type="ECO:0000313" key="9">
    <source>
        <dbReference type="EMBL" id="CAK9325918.1"/>
    </source>
</evidence>
<keyword evidence="3" id="KW-0813">Transport</keyword>
<dbReference type="PANTHER" id="PTHR31752">
    <property type="entry name" value="AUXIN EFFLUX CARRIER COMPONENT 1B-RELATED"/>
    <property type="match status" value="1"/>
</dbReference>
<keyword evidence="6 8" id="KW-0472">Membrane</keyword>
<evidence type="ECO:0000313" key="10">
    <source>
        <dbReference type="Proteomes" id="UP001642487"/>
    </source>
</evidence>
<feature type="transmembrane region" description="Helical" evidence="8">
    <location>
        <begin position="45"/>
        <end position="65"/>
    </location>
</feature>
<feature type="transmembrane region" description="Helical" evidence="8">
    <location>
        <begin position="100"/>
        <end position="120"/>
    </location>
</feature>